<dbReference type="Gene3D" id="1.10.220.20">
    <property type="match status" value="1"/>
</dbReference>
<keyword evidence="4" id="KW-0597">Phosphoprotein</keyword>
<feature type="region of interest" description="Disordered" evidence="6">
    <location>
        <begin position="187"/>
        <end position="216"/>
    </location>
</feature>
<evidence type="ECO:0000256" key="3">
    <source>
        <dbReference type="ARBA" id="ARBA00022490"/>
    </source>
</evidence>
<evidence type="ECO:0000256" key="4">
    <source>
        <dbReference type="ARBA" id="ARBA00022553"/>
    </source>
</evidence>
<accession>A0A553NSG5</accession>
<evidence type="ECO:0000313" key="9">
    <source>
        <dbReference type="Proteomes" id="UP000318571"/>
    </source>
</evidence>
<keyword evidence="5" id="KW-0175">Coiled coil</keyword>
<evidence type="ECO:0000256" key="6">
    <source>
        <dbReference type="SAM" id="MobiDB-lite"/>
    </source>
</evidence>
<feature type="region of interest" description="Disordered" evidence="6">
    <location>
        <begin position="636"/>
        <end position="657"/>
    </location>
</feature>
<gene>
    <name evidence="8" type="ORF">TCAL_04124</name>
</gene>
<comment type="caution">
    <text evidence="8">The sequence shown here is derived from an EMBL/GenBank/DDBJ whole genome shotgun (WGS) entry which is preliminary data.</text>
</comment>
<feature type="region of interest" description="Disordered" evidence="6">
    <location>
        <begin position="77"/>
        <end position="100"/>
    </location>
</feature>
<evidence type="ECO:0000259" key="7">
    <source>
        <dbReference type="PROSITE" id="PS50190"/>
    </source>
</evidence>
<name>A0A553NSG5_TIGCA</name>
<feature type="domain" description="SEC7" evidence="7">
    <location>
        <begin position="673"/>
        <end position="866"/>
    </location>
</feature>
<evidence type="ECO:0000313" key="8">
    <source>
        <dbReference type="EMBL" id="TRY68358.1"/>
    </source>
</evidence>
<dbReference type="SMART" id="SM00222">
    <property type="entry name" value="Sec7"/>
    <property type="match status" value="1"/>
</dbReference>
<dbReference type="InterPro" id="IPR023394">
    <property type="entry name" value="Sec7_C_sf"/>
</dbReference>
<dbReference type="InterPro" id="IPR011993">
    <property type="entry name" value="PH-like_dom_sf"/>
</dbReference>
<dbReference type="InterPro" id="IPR035999">
    <property type="entry name" value="Sec7_dom_sf"/>
</dbReference>
<dbReference type="Pfam" id="PF16453">
    <property type="entry name" value="IQ_SEC7_PH"/>
    <property type="match status" value="1"/>
</dbReference>
<dbReference type="GO" id="GO:0005737">
    <property type="term" value="C:cytoplasm"/>
    <property type="evidence" value="ECO:0007669"/>
    <property type="project" value="UniProtKB-SubCell"/>
</dbReference>
<evidence type="ECO:0000256" key="2">
    <source>
        <dbReference type="ARBA" id="ARBA00006248"/>
    </source>
</evidence>
<dbReference type="PROSITE" id="PS50190">
    <property type="entry name" value="SEC7"/>
    <property type="match status" value="1"/>
</dbReference>
<proteinExistence type="inferred from homology"/>
<dbReference type="AlphaFoldDB" id="A0A553NSG5"/>
<dbReference type="FunFam" id="1.10.1000.11:FF:000002">
    <property type="entry name" value="Cytohesin 1"/>
    <property type="match status" value="1"/>
</dbReference>
<keyword evidence="3" id="KW-0963">Cytoplasm</keyword>
<organism evidence="8 9">
    <name type="scientific">Tigriopus californicus</name>
    <name type="common">Marine copepod</name>
    <dbReference type="NCBI Taxonomy" id="6832"/>
    <lineage>
        <taxon>Eukaryota</taxon>
        <taxon>Metazoa</taxon>
        <taxon>Ecdysozoa</taxon>
        <taxon>Arthropoda</taxon>
        <taxon>Crustacea</taxon>
        <taxon>Multicrustacea</taxon>
        <taxon>Hexanauplia</taxon>
        <taxon>Copepoda</taxon>
        <taxon>Harpacticoida</taxon>
        <taxon>Harpacticidae</taxon>
        <taxon>Tigriopus</taxon>
    </lineage>
</organism>
<dbReference type="PANTHER" id="PTHR10663">
    <property type="entry name" value="GUANYL-NUCLEOTIDE EXCHANGE FACTOR"/>
    <property type="match status" value="1"/>
</dbReference>
<evidence type="ECO:0000256" key="1">
    <source>
        <dbReference type="ARBA" id="ARBA00004496"/>
    </source>
</evidence>
<dbReference type="EMBL" id="VCGU01000010">
    <property type="protein sequence ID" value="TRY68358.1"/>
    <property type="molecule type" value="Genomic_DNA"/>
</dbReference>
<feature type="compositionally biased region" description="Polar residues" evidence="6">
    <location>
        <begin position="368"/>
        <end position="383"/>
    </location>
</feature>
<dbReference type="InterPro" id="IPR033742">
    <property type="entry name" value="IQSEC_PH"/>
</dbReference>
<feature type="region of interest" description="Disordered" evidence="6">
    <location>
        <begin position="532"/>
        <end position="592"/>
    </location>
</feature>
<dbReference type="CDD" id="cd00171">
    <property type="entry name" value="Sec7"/>
    <property type="match status" value="1"/>
</dbReference>
<feature type="compositionally biased region" description="Low complexity" evidence="6">
    <location>
        <begin position="532"/>
        <end position="565"/>
    </location>
</feature>
<dbReference type="GO" id="GO:0005085">
    <property type="term" value="F:guanyl-nucleotide exchange factor activity"/>
    <property type="evidence" value="ECO:0007669"/>
    <property type="project" value="InterPro"/>
</dbReference>
<sequence>MGDPQKFFKSKMKSHHNNRSEFGGVVGTSSKRSPPLTIKRIGSSHAQWQDFIDREQSSVDQLMKESFAQFCQDHQYNIEHSHPSGGSQHLHPTGRRNSFSSDKRLDAEKVAMKEFASHHPLTLPKFGSLQRHSPNKTKLSASASVGMPISTMPRRSPTKRLDEPKSALFINEDDLDTPFQHLIRRKDSQSGAMNPPPFQGSFRVSPPKRSPSPMGSVMPPGIHELETLYAPMKNLMSPLPNARKYSGNTMPALHPLLNFRSNEPLSPRVRDDDLESEACSVIFDVPPPLPPIQSHAILQESLGHEIPRNPLRSQKIGDWSMKAPPLPPKRFEEGSARRPSHLDLAPNPSPVNTGIYANANSVLHRSSLMSTGSSENSDSSLPSFETEVPVTPVTPGSEQEVFSWPNYRVWGESPSPSEEHRSVSQIGEPPESPAASDCSGPNSLNTSANGSSAIYLKMNSRFPSVDKDTHYMNILYNAVQKQGGGGSVESAMSPYIAMTSNNKNNVKLLPNANVEVVSAIYANPLLSTNGRSGSVSSIVGDDSPNASGRQRSSSRSGRFRSNSASRLHDVTRMMTSRSARKNLSSTTSSGATPSSAILRAKALADFKELMLEVEQKRHYRVGLNLFNSKPDLGIEFPREQSRSARKKLSSTTSSGATPSSAILRAKALAEFKELMLEVEQKRHYRVGLNLFNSKPDLGIEYLARKDFLELNPEAISKFLHTNSNLSREKIGEYLGNLQSPFNMQVLSCFIQEFNFASQRIDKSLRRLLEVVRVPGEAQKIEKIMEVFGQRYSQCNPNFANKLKSPDSVVTLAFAAMLLNTDLHTPNVKDERRMSLEDFTNNLRGVDADQDFDPKLLKSIYKGIKKHEFVSGVDHVVQTQLIHGSIHGVPRKTLHLAEAHRRLVCLCRLYEVIDINAKKEPTTSLHQRDIFLFNDLLVVTKQSSKSTKNNPMYAYKDNFLLRNLEVTLFHTPVYKFGIQITQKRDNRVLITLNASTEHDRYKFVMDLQESIYEMDLMDRVLSEFNR</sequence>
<dbReference type="Proteomes" id="UP000318571">
    <property type="component" value="Chromosome 1"/>
</dbReference>
<feature type="region of interest" description="Disordered" evidence="6">
    <location>
        <begin position="315"/>
        <end position="350"/>
    </location>
</feature>
<protein>
    <recommendedName>
        <fullName evidence="7">SEC7 domain-containing protein</fullName>
    </recommendedName>
</protein>
<dbReference type="Pfam" id="PF01369">
    <property type="entry name" value="Sec7"/>
    <property type="match status" value="1"/>
</dbReference>
<reference evidence="8 9" key="1">
    <citation type="journal article" date="2018" name="Nat. Ecol. Evol.">
        <title>Genomic signatures of mitonuclear coevolution across populations of Tigriopus californicus.</title>
        <authorList>
            <person name="Barreto F.S."/>
            <person name="Watson E.T."/>
            <person name="Lima T.G."/>
            <person name="Willett C.S."/>
            <person name="Edmands S."/>
            <person name="Li W."/>
            <person name="Burton R.S."/>
        </authorList>
    </citation>
    <scope>NUCLEOTIDE SEQUENCE [LARGE SCALE GENOMIC DNA]</scope>
    <source>
        <strain evidence="8 9">San Diego</strain>
    </source>
</reference>
<comment type="subcellular location">
    <subcellularLocation>
        <location evidence="1">Cytoplasm</location>
    </subcellularLocation>
</comment>
<feature type="region of interest" description="Disordered" evidence="6">
    <location>
        <begin position="123"/>
        <end position="142"/>
    </location>
</feature>
<dbReference type="SUPFAM" id="SSF48425">
    <property type="entry name" value="Sec7 domain"/>
    <property type="match status" value="1"/>
</dbReference>
<feature type="compositionally biased region" description="Polar residues" evidence="6">
    <location>
        <begin position="130"/>
        <end position="142"/>
    </location>
</feature>
<feature type="region of interest" description="Disordered" evidence="6">
    <location>
        <begin position="368"/>
        <end position="398"/>
    </location>
</feature>
<feature type="region of interest" description="Disordered" evidence="6">
    <location>
        <begin position="1"/>
        <end position="34"/>
    </location>
</feature>
<dbReference type="InterPro" id="IPR000904">
    <property type="entry name" value="Sec7_dom"/>
</dbReference>
<dbReference type="PANTHER" id="PTHR10663:SF342">
    <property type="entry name" value="FI21420P1"/>
    <property type="match status" value="1"/>
</dbReference>
<dbReference type="GO" id="GO:0030036">
    <property type="term" value="P:actin cytoskeleton organization"/>
    <property type="evidence" value="ECO:0007669"/>
    <property type="project" value="TreeGrafter"/>
</dbReference>
<comment type="similarity">
    <text evidence="2">Belongs to the BRAG family.</text>
</comment>
<dbReference type="GO" id="GO:0032012">
    <property type="term" value="P:regulation of ARF protein signal transduction"/>
    <property type="evidence" value="ECO:0007669"/>
    <property type="project" value="InterPro"/>
</dbReference>
<dbReference type="SUPFAM" id="SSF50729">
    <property type="entry name" value="PH domain-like"/>
    <property type="match status" value="1"/>
</dbReference>
<dbReference type="Gene3D" id="2.30.29.30">
    <property type="entry name" value="Pleckstrin-homology domain (PH domain)/Phosphotyrosine-binding domain (PTB)"/>
    <property type="match status" value="1"/>
</dbReference>
<dbReference type="Gene3D" id="1.10.1000.11">
    <property type="entry name" value="Arf Nucleotide-binding Site Opener,domain 2"/>
    <property type="match status" value="1"/>
</dbReference>
<feature type="compositionally biased region" description="Basic residues" evidence="6">
    <location>
        <begin position="8"/>
        <end position="17"/>
    </location>
</feature>
<evidence type="ECO:0000256" key="5">
    <source>
        <dbReference type="ARBA" id="ARBA00023054"/>
    </source>
</evidence>
<feature type="region of interest" description="Disordered" evidence="6">
    <location>
        <begin position="412"/>
        <end position="444"/>
    </location>
</feature>
<feature type="compositionally biased region" description="Polar residues" evidence="6">
    <location>
        <begin position="573"/>
        <end position="583"/>
    </location>
</feature>
<keyword evidence="9" id="KW-1185">Reference proteome</keyword>
<dbReference type="STRING" id="6832.A0A553NSG5"/>